<comment type="caution">
    <text evidence="2">The sequence shown here is derived from an EMBL/GenBank/DDBJ whole genome shotgun (WGS) entry which is preliminary data.</text>
</comment>
<dbReference type="NCBIfam" id="NF005559">
    <property type="entry name" value="PRK07231.1"/>
    <property type="match status" value="1"/>
</dbReference>
<reference evidence="2 3" key="1">
    <citation type="journal article" date="2017" name="Int. J. Syst. Evol. Microbiol.">
        <title>Ramlibacter monticola sp. nov., isolated from forest soil.</title>
        <authorList>
            <person name="Chaudhary D.K."/>
            <person name="Kim J."/>
        </authorList>
    </citation>
    <scope>NUCLEOTIDE SEQUENCE [LARGE SCALE GENOMIC DNA]</scope>
    <source>
        <strain evidence="2 3">KACC 19175</strain>
    </source>
</reference>
<dbReference type="Proteomes" id="UP000599109">
    <property type="component" value="Unassembled WGS sequence"/>
</dbReference>
<proteinExistence type="inferred from homology"/>
<dbReference type="InterPro" id="IPR050259">
    <property type="entry name" value="SDR"/>
</dbReference>
<name>A0A936Z910_9BURK</name>
<dbReference type="PANTHER" id="PTHR42879:SF2">
    <property type="entry name" value="3-OXOACYL-[ACYL-CARRIER-PROTEIN] REDUCTASE FABG"/>
    <property type="match status" value="1"/>
</dbReference>
<dbReference type="PANTHER" id="PTHR42879">
    <property type="entry name" value="3-OXOACYL-(ACYL-CARRIER-PROTEIN) REDUCTASE"/>
    <property type="match status" value="1"/>
</dbReference>
<sequence length="249" mass="25851">MQLKGKTAVVTGAASGIGRATARKLAEAGAYVLLADIAEEGGRAAAAEIREQGGQADFIRLDVTDADSIAAFRTEAYRKSAHVDIVANVAGWGKIQPFLENTPEFWRKVVDLNLMGPIAVTHAFLGGMIEQGQGGKVVTVSSDAGRVGSLGETVYSGAKGGAIAFTKSLAREVARHNINVNCVCPGPTATPLLAAVPEKHQEAFVKATPMRRLAQPSEIADAVLFFCTEQSGFVTGQVLSVSGGLTLAG</sequence>
<dbReference type="Gene3D" id="3.40.50.720">
    <property type="entry name" value="NAD(P)-binding Rossmann-like Domain"/>
    <property type="match status" value="1"/>
</dbReference>
<organism evidence="2 3">
    <name type="scientific">Ramlibacter monticola</name>
    <dbReference type="NCBI Taxonomy" id="1926872"/>
    <lineage>
        <taxon>Bacteria</taxon>
        <taxon>Pseudomonadati</taxon>
        <taxon>Pseudomonadota</taxon>
        <taxon>Betaproteobacteria</taxon>
        <taxon>Burkholderiales</taxon>
        <taxon>Comamonadaceae</taxon>
        <taxon>Ramlibacter</taxon>
    </lineage>
</organism>
<dbReference type="InterPro" id="IPR036291">
    <property type="entry name" value="NAD(P)-bd_dom_sf"/>
</dbReference>
<dbReference type="FunFam" id="3.40.50.720:FF:000084">
    <property type="entry name" value="Short-chain dehydrogenase reductase"/>
    <property type="match status" value="1"/>
</dbReference>
<dbReference type="PRINTS" id="PR00080">
    <property type="entry name" value="SDRFAMILY"/>
</dbReference>
<dbReference type="EMBL" id="JAEQNE010000012">
    <property type="protein sequence ID" value="MBL0395121.1"/>
    <property type="molecule type" value="Genomic_DNA"/>
</dbReference>
<keyword evidence="3" id="KW-1185">Reference proteome</keyword>
<dbReference type="InterPro" id="IPR020904">
    <property type="entry name" value="Sc_DH/Rdtase_CS"/>
</dbReference>
<dbReference type="AlphaFoldDB" id="A0A936Z910"/>
<dbReference type="RefSeq" id="WP_201677792.1">
    <property type="nucleotide sequence ID" value="NZ_JAEQNE010000012.1"/>
</dbReference>
<dbReference type="GO" id="GO:0032787">
    <property type="term" value="P:monocarboxylic acid metabolic process"/>
    <property type="evidence" value="ECO:0007669"/>
    <property type="project" value="UniProtKB-ARBA"/>
</dbReference>
<gene>
    <name evidence="2" type="ORF">JJ685_28575</name>
</gene>
<evidence type="ECO:0000313" key="3">
    <source>
        <dbReference type="Proteomes" id="UP000599109"/>
    </source>
</evidence>
<dbReference type="PRINTS" id="PR00081">
    <property type="entry name" value="GDHRDH"/>
</dbReference>
<evidence type="ECO:0000256" key="1">
    <source>
        <dbReference type="ARBA" id="ARBA00006484"/>
    </source>
</evidence>
<keyword evidence="2" id="KW-0560">Oxidoreductase</keyword>
<evidence type="ECO:0000313" key="2">
    <source>
        <dbReference type="EMBL" id="MBL0395121.1"/>
    </source>
</evidence>
<dbReference type="Pfam" id="PF13561">
    <property type="entry name" value="adh_short_C2"/>
    <property type="match status" value="1"/>
</dbReference>
<dbReference type="PROSITE" id="PS00061">
    <property type="entry name" value="ADH_SHORT"/>
    <property type="match status" value="1"/>
</dbReference>
<dbReference type="GO" id="GO:0047936">
    <property type="term" value="F:glucose 1-dehydrogenase [NAD(P)+] activity"/>
    <property type="evidence" value="ECO:0007669"/>
    <property type="project" value="UniProtKB-EC"/>
</dbReference>
<comment type="similarity">
    <text evidence="1">Belongs to the short-chain dehydrogenases/reductases (SDR) family.</text>
</comment>
<protein>
    <submittedName>
        <fullName evidence="2">Glucose 1-dehydrogenase</fullName>
        <ecNumber evidence="2">1.1.1.47</ecNumber>
    </submittedName>
</protein>
<dbReference type="SUPFAM" id="SSF51735">
    <property type="entry name" value="NAD(P)-binding Rossmann-fold domains"/>
    <property type="match status" value="1"/>
</dbReference>
<dbReference type="EC" id="1.1.1.47" evidence="2"/>
<dbReference type="InterPro" id="IPR002347">
    <property type="entry name" value="SDR_fam"/>
</dbReference>
<accession>A0A936Z910</accession>